<proteinExistence type="inferred from homology"/>
<dbReference type="InterPro" id="IPR001683">
    <property type="entry name" value="PX_dom"/>
</dbReference>
<gene>
    <name evidence="9" type="ORF">FH972_023724</name>
</gene>
<dbReference type="InterPro" id="IPR037907">
    <property type="entry name" value="Vps17_PX"/>
</dbReference>
<protein>
    <recommendedName>
        <fullName evidence="5">Vacuolar protein sorting-associated protein 17</fullName>
    </recommendedName>
</protein>
<evidence type="ECO:0000256" key="1">
    <source>
        <dbReference type="ARBA" id="ARBA00022448"/>
    </source>
</evidence>
<evidence type="ECO:0000313" key="10">
    <source>
        <dbReference type="Proteomes" id="UP000327013"/>
    </source>
</evidence>
<feature type="region of interest" description="Disordered" evidence="6">
    <location>
        <begin position="1"/>
        <end position="135"/>
    </location>
</feature>
<evidence type="ECO:0000259" key="8">
    <source>
        <dbReference type="Pfam" id="PF09325"/>
    </source>
</evidence>
<name>A0A5N6KWI2_9ROSI</name>
<dbReference type="Pfam" id="PF00787">
    <property type="entry name" value="PX"/>
    <property type="match status" value="1"/>
</dbReference>
<dbReference type="EMBL" id="VIBQ01000014">
    <property type="protein sequence ID" value="KAB8349709.1"/>
    <property type="molecule type" value="Genomic_DNA"/>
</dbReference>
<dbReference type="FunFam" id="3.30.1520.10:FF:000034">
    <property type="entry name" value="Vacuolar protein sorting-associated protein 17"/>
    <property type="match status" value="1"/>
</dbReference>
<comment type="similarity">
    <text evidence="4">Belongs to the VPS17 family.</text>
</comment>
<keyword evidence="3" id="KW-0175">Coiled coil</keyword>
<feature type="compositionally biased region" description="Polar residues" evidence="6">
    <location>
        <begin position="43"/>
        <end position="54"/>
    </location>
</feature>
<dbReference type="Gene3D" id="3.30.1520.10">
    <property type="entry name" value="Phox-like domain"/>
    <property type="match status" value="1"/>
</dbReference>
<dbReference type="FunFam" id="1.20.1270.60:FF:000046">
    <property type="entry name" value="Vacuolar protein sorting-associated protein 17"/>
    <property type="match status" value="1"/>
</dbReference>
<organism evidence="9 10">
    <name type="scientific">Carpinus fangiana</name>
    <dbReference type="NCBI Taxonomy" id="176857"/>
    <lineage>
        <taxon>Eukaryota</taxon>
        <taxon>Viridiplantae</taxon>
        <taxon>Streptophyta</taxon>
        <taxon>Embryophyta</taxon>
        <taxon>Tracheophyta</taxon>
        <taxon>Spermatophyta</taxon>
        <taxon>Magnoliopsida</taxon>
        <taxon>eudicotyledons</taxon>
        <taxon>Gunneridae</taxon>
        <taxon>Pentapetalae</taxon>
        <taxon>rosids</taxon>
        <taxon>fabids</taxon>
        <taxon>Fagales</taxon>
        <taxon>Betulaceae</taxon>
        <taxon>Carpinus</taxon>
    </lineage>
</organism>
<dbReference type="GO" id="GO:0005768">
    <property type="term" value="C:endosome"/>
    <property type="evidence" value="ECO:0007669"/>
    <property type="project" value="UniProtKB-ARBA"/>
</dbReference>
<dbReference type="InterPro" id="IPR053055">
    <property type="entry name" value="VPS17"/>
</dbReference>
<sequence length="592" mass="65206">MDYSSIHENENLTGPSPWASSPQAGRTSFGEPRADAPSPTPGPRTSTDASNADLSISEEPLPPPATAIESDHREQAPQQALEQASIPYRPQEQEVQPQQQSQHQSQQRYHNRPPSRQHPQYKLQPKLTGLERPGRKDPILRFDVYTNLPGFRTTQFRDVRRTHSEFQKLADHLISANPEAMVPAVPASSTPAGVGTDEDETRVKAAMQRWLSIVFGNEILMRDDEIVRFVEGDPGYSPVMRRSQPATGVRRKVIKQFAPPPDDTPELQDARPVVKSFYLGSMDASQKMDRVVKARRGLGLAEAEFGAKLASMAEPEGHPGLKNAYRKLGRTVQTTGDLHAVQGTSEATVLGEPLNYFSNDAFIVKETLTNRHILLRDLLAAQATTRTKLSATERLRASTSVRRDKVDEAIASLEEARAHETHLGNKTQRVTHYLLKERRRWSARTAEDLRAAIREFAVRQIEAERRQLATLEAVRPDIRAVDASGGLSRLGREATPAARRSAIQSSQGPKGDAWSGVARRPDAMNRSMSGAYSIPTPGAEDDNSNPVQGDGPTQGRKRATSGNSSILDAVNEDDDDRVDARNAASRLAASTF</sequence>
<evidence type="ECO:0000256" key="5">
    <source>
        <dbReference type="ARBA" id="ARBA00073022"/>
    </source>
</evidence>
<keyword evidence="2" id="KW-0653">Protein transport</keyword>
<dbReference type="Gene3D" id="1.20.1270.60">
    <property type="entry name" value="Arfaptin homology (AH) domain/BAR domain"/>
    <property type="match status" value="1"/>
</dbReference>
<dbReference type="GO" id="GO:0042147">
    <property type="term" value="P:retrograde transport, endosome to Golgi"/>
    <property type="evidence" value="ECO:0007669"/>
    <property type="project" value="InterPro"/>
</dbReference>
<comment type="caution">
    <text evidence="9">The sequence shown here is derived from an EMBL/GenBank/DDBJ whole genome shotgun (WGS) entry which is preliminary data.</text>
</comment>
<dbReference type="InterPro" id="IPR014461">
    <property type="entry name" value="Retromer_complex_Vps17"/>
</dbReference>
<evidence type="ECO:0000256" key="6">
    <source>
        <dbReference type="SAM" id="MobiDB-lite"/>
    </source>
</evidence>
<dbReference type="PANTHER" id="PTHR47433:SF1">
    <property type="entry name" value="VACUOLAR PROTEIN SORTING-ASSOCIATED PROTEIN 17"/>
    <property type="match status" value="1"/>
</dbReference>
<dbReference type="AlphaFoldDB" id="A0A5N6KWI2"/>
<dbReference type="GO" id="GO:0006886">
    <property type="term" value="P:intracellular protein transport"/>
    <property type="evidence" value="ECO:0007669"/>
    <property type="project" value="TreeGrafter"/>
</dbReference>
<feature type="domain" description="PX" evidence="7">
    <location>
        <begin position="157"/>
        <end position="231"/>
    </location>
</feature>
<feature type="compositionally biased region" description="Polar residues" evidence="6">
    <location>
        <begin position="11"/>
        <end position="26"/>
    </location>
</feature>
<dbReference type="GO" id="GO:0032266">
    <property type="term" value="F:phosphatidylinositol-3-phosphate binding"/>
    <property type="evidence" value="ECO:0007669"/>
    <property type="project" value="TreeGrafter"/>
</dbReference>
<dbReference type="PIRSF" id="PIRSF011791">
    <property type="entry name" value="Vps17"/>
    <property type="match status" value="1"/>
</dbReference>
<feature type="domain" description="Sorting nexin/Vps5-like C-terminal" evidence="8">
    <location>
        <begin position="287"/>
        <end position="470"/>
    </location>
</feature>
<evidence type="ECO:0000259" key="7">
    <source>
        <dbReference type="Pfam" id="PF00787"/>
    </source>
</evidence>
<feature type="region of interest" description="Disordered" evidence="6">
    <location>
        <begin position="489"/>
        <end position="578"/>
    </location>
</feature>
<evidence type="ECO:0000313" key="9">
    <source>
        <dbReference type="EMBL" id="KAB8349709.1"/>
    </source>
</evidence>
<keyword evidence="1" id="KW-0813">Transport</keyword>
<dbReference type="SUPFAM" id="SSF64268">
    <property type="entry name" value="PX domain"/>
    <property type="match status" value="1"/>
</dbReference>
<dbReference type="InterPro" id="IPR036871">
    <property type="entry name" value="PX_dom_sf"/>
</dbReference>
<accession>A0A5N6KWI2</accession>
<evidence type="ECO:0000256" key="4">
    <source>
        <dbReference type="ARBA" id="ARBA00060860"/>
    </source>
</evidence>
<feature type="compositionally biased region" description="Low complexity" evidence="6">
    <location>
        <begin position="88"/>
        <end position="108"/>
    </location>
</feature>
<dbReference type="GO" id="GO:0030905">
    <property type="term" value="C:retromer, tubulation complex"/>
    <property type="evidence" value="ECO:0007669"/>
    <property type="project" value="TreeGrafter"/>
</dbReference>
<keyword evidence="10" id="KW-1185">Reference proteome</keyword>
<reference evidence="9 10" key="1">
    <citation type="submission" date="2019-06" db="EMBL/GenBank/DDBJ databases">
        <title>A chromosomal-level reference genome of Carpinus fangiana (Coryloideae, Betulaceae).</title>
        <authorList>
            <person name="Yang X."/>
            <person name="Wang Z."/>
            <person name="Zhang L."/>
            <person name="Hao G."/>
            <person name="Liu J."/>
            <person name="Yang Y."/>
        </authorList>
    </citation>
    <scope>NUCLEOTIDE SEQUENCE [LARGE SCALE GENOMIC DNA]</scope>
    <source>
        <strain evidence="9">Cfa_2016G</strain>
        <tissue evidence="9">Leaf</tissue>
    </source>
</reference>
<dbReference type="OrthoDB" id="9976382at2759"/>
<dbReference type="InterPro" id="IPR027267">
    <property type="entry name" value="AH/BAR_dom_sf"/>
</dbReference>
<evidence type="ECO:0000256" key="3">
    <source>
        <dbReference type="ARBA" id="ARBA00023054"/>
    </source>
</evidence>
<evidence type="ECO:0000256" key="2">
    <source>
        <dbReference type="ARBA" id="ARBA00022927"/>
    </source>
</evidence>
<dbReference type="Proteomes" id="UP000327013">
    <property type="component" value="Unassembled WGS sequence"/>
</dbReference>
<dbReference type="PANTHER" id="PTHR47433">
    <property type="entry name" value="VACUOLAR PROTEIN SORTING-ASSOCIATED PROTEIN 17"/>
    <property type="match status" value="1"/>
</dbReference>
<feature type="compositionally biased region" description="Basic and acidic residues" evidence="6">
    <location>
        <begin position="1"/>
        <end position="10"/>
    </location>
</feature>
<dbReference type="Pfam" id="PF09325">
    <property type="entry name" value="Vps5"/>
    <property type="match status" value="1"/>
</dbReference>
<dbReference type="CDD" id="cd06891">
    <property type="entry name" value="PX_Vps17p"/>
    <property type="match status" value="1"/>
</dbReference>
<dbReference type="InterPro" id="IPR015404">
    <property type="entry name" value="Vps5_C"/>
</dbReference>
<dbReference type="GO" id="GO:0005829">
    <property type="term" value="C:cytosol"/>
    <property type="evidence" value="ECO:0007669"/>
    <property type="project" value="GOC"/>
</dbReference>